<name>A0A7J9HX31_9ROSI</name>
<proteinExistence type="predicted"/>
<dbReference type="EMBL" id="JABFAD010000012">
    <property type="protein sequence ID" value="MBA0814406.1"/>
    <property type="molecule type" value="Genomic_DNA"/>
</dbReference>
<feature type="non-terminal residue" evidence="2">
    <location>
        <position position="36"/>
    </location>
</feature>
<comment type="caution">
    <text evidence="2">The sequence shown here is derived from an EMBL/GenBank/DDBJ whole genome shotgun (WGS) entry which is preliminary data.</text>
</comment>
<sequence>MLATSSLPRKTMMKTAPSSHLSFNSPAAMDRLDQQF</sequence>
<evidence type="ECO:0000256" key="1">
    <source>
        <dbReference type="SAM" id="MobiDB-lite"/>
    </source>
</evidence>
<gene>
    <name evidence="2" type="ORF">Gohar_020238</name>
</gene>
<reference evidence="2 3" key="1">
    <citation type="journal article" date="2019" name="Genome Biol. Evol.">
        <title>Insights into the evolution of the New World diploid cottons (Gossypium, subgenus Houzingenia) based on genome sequencing.</title>
        <authorList>
            <person name="Grover C.E."/>
            <person name="Arick M.A. 2nd"/>
            <person name="Thrash A."/>
            <person name="Conover J.L."/>
            <person name="Sanders W.S."/>
            <person name="Peterson D.G."/>
            <person name="Frelichowski J.E."/>
            <person name="Scheffler J.A."/>
            <person name="Scheffler B.E."/>
            <person name="Wendel J.F."/>
        </authorList>
    </citation>
    <scope>NUCLEOTIDE SEQUENCE [LARGE SCALE GENOMIC DNA]</scope>
    <source>
        <strain evidence="2">0</strain>
        <tissue evidence="2">Leaf</tissue>
    </source>
</reference>
<dbReference type="Proteomes" id="UP000593560">
    <property type="component" value="Unassembled WGS sequence"/>
</dbReference>
<feature type="region of interest" description="Disordered" evidence="1">
    <location>
        <begin position="1"/>
        <end position="36"/>
    </location>
</feature>
<protein>
    <submittedName>
        <fullName evidence="2">Uncharacterized protein</fullName>
    </submittedName>
</protein>
<organism evidence="2 3">
    <name type="scientific">Gossypium harknessii</name>
    <dbReference type="NCBI Taxonomy" id="34285"/>
    <lineage>
        <taxon>Eukaryota</taxon>
        <taxon>Viridiplantae</taxon>
        <taxon>Streptophyta</taxon>
        <taxon>Embryophyta</taxon>
        <taxon>Tracheophyta</taxon>
        <taxon>Spermatophyta</taxon>
        <taxon>Magnoliopsida</taxon>
        <taxon>eudicotyledons</taxon>
        <taxon>Gunneridae</taxon>
        <taxon>Pentapetalae</taxon>
        <taxon>rosids</taxon>
        <taxon>malvids</taxon>
        <taxon>Malvales</taxon>
        <taxon>Malvaceae</taxon>
        <taxon>Malvoideae</taxon>
        <taxon>Gossypium</taxon>
    </lineage>
</organism>
<feature type="compositionally biased region" description="Polar residues" evidence="1">
    <location>
        <begin position="16"/>
        <end position="25"/>
    </location>
</feature>
<keyword evidence="3" id="KW-1185">Reference proteome</keyword>
<dbReference type="AlphaFoldDB" id="A0A7J9HX31"/>
<evidence type="ECO:0000313" key="2">
    <source>
        <dbReference type="EMBL" id="MBA0814406.1"/>
    </source>
</evidence>
<evidence type="ECO:0000313" key="3">
    <source>
        <dbReference type="Proteomes" id="UP000593560"/>
    </source>
</evidence>
<accession>A0A7J9HX31</accession>